<gene>
    <name evidence="2" type="ORF">P154DRAFT_539005</name>
</gene>
<proteinExistence type="predicted"/>
<accession>A0A6A5W264</accession>
<feature type="compositionally biased region" description="Polar residues" evidence="1">
    <location>
        <begin position="141"/>
        <end position="165"/>
    </location>
</feature>
<evidence type="ECO:0000313" key="2">
    <source>
        <dbReference type="EMBL" id="KAF1995088.1"/>
    </source>
</evidence>
<sequence>MSASSKFSGMGQLDYQITRNGETDELEFTPPKGCRELRDSLHFHFPEEPDYKSRIQRAIGEFCGYSAGHLTMLDYYITRNTDGELEFEPKKGTKELRDALHYRFPDEEDYKPRIQRAILAFREMEGPSLENLSLKRVHTASSARSVAHTLTPQGSALTSRGLSKQSSNRSGSGSGRSRRRFNPAERREIYDNRGNVCAKHKKNNEKCNPDTCEGNLQYSARRAARAEAEHAAQFPNSTSNFQLPFHTDMATFGPNIPHSPSASESDLHLAYQQLSQFSSQPVDLGPPHASVSSLPIMQPSLPMWNSLPADFYAGTPGLPIPPTVPSNDYAESGIQQNNTATHEMVNNGALTFDQLASPDAYASPTDTHSQSRNLLPEPRKLISRPSKGGPLAILRRTFEQLFRTKSVLP</sequence>
<dbReference type="Proteomes" id="UP000799779">
    <property type="component" value="Unassembled WGS sequence"/>
</dbReference>
<dbReference type="AlphaFoldDB" id="A0A6A5W264"/>
<organism evidence="2 3">
    <name type="scientific">Amniculicola lignicola CBS 123094</name>
    <dbReference type="NCBI Taxonomy" id="1392246"/>
    <lineage>
        <taxon>Eukaryota</taxon>
        <taxon>Fungi</taxon>
        <taxon>Dikarya</taxon>
        <taxon>Ascomycota</taxon>
        <taxon>Pezizomycotina</taxon>
        <taxon>Dothideomycetes</taxon>
        <taxon>Pleosporomycetidae</taxon>
        <taxon>Pleosporales</taxon>
        <taxon>Amniculicolaceae</taxon>
        <taxon>Amniculicola</taxon>
    </lineage>
</organism>
<evidence type="ECO:0000313" key="3">
    <source>
        <dbReference type="Proteomes" id="UP000799779"/>
    </source>
</evidence>
<feature type="region of interest" description="Disordered" evidence="1">
    <location>
        <begin position="141"/>
        <end position="187"/>
    </location>
</feature>
<reference evidence="2" key="1">
    <citation type="journal article" date="2020" name="Stud. Mycol.">
        <title>101 Dothideomycetes genomes: a test case for predicting lifestyles and emergence of pathogens.</title>
        <authorList>
            <person name="Haridas S."/>
            <person name="Albert R."/>
            <person name="Binder M."/>
            <person name="Bloem J."/>
            <person name="Labutti K."/>
            <person name="Salamov A."/>
            <person name="Andreopoulos B."/>
            <person name="Baker S."/>
            <person name="Barry K."/>
            <person name="Bills G."/>
            <person name="Bluhm B."/>
            <person name="Cannon C."/>
            <person name="Castanera R."/>
            <person name="Culley D."/>
            <person name="Daum C."/>
            <person name="Ezra D."/>
            <person name="Gonzalez J."/>
            <person name="Henrissat B."/>
            <person name="Kuo A."/>
            <person name="Liang C."/>
            <person name="Lipzen A."/>
            <person name="Lutzoni F."/>
            <person name="Magnuson J."/>
            <person name="Mondo S."/>
            <person name="Nolan M."/>
            <person name="Ohm R."/>
            <person name="Pangilinan J."/>
            <person name="Park H.-J."/>
            <person name="Ramirez L."/>
            <person name="Alfaro M."/>
            <person name="Sun H."/>
            <person name="Tritt A."/>
            <person name="Yoshinaga Y."/>
            <person name="Zwiers L.-H."/>
            <person name="Turgeon B."/>
            <person name="Goodwin S."/>
            <person name="Spatafora J."/>
            <person name="Crous P."/>
            <person name="Grigoriev I."/>
        </authorList>
    </citation>
    <scope>NUCLEOTIDE SEQUENCE</scope>
    <source>
        <strain evidence="2">CBS 123094</strain>
    </source>
</reference>
<evidence type="ECO:0000256" key="1">
    <source>
        <dbReference type="SAM" id="MobiDB-lite"/>
    </source>
</evidence>
<dbReference type="OrthoDB" id="3507397at2759"/>
<protein>
    <submittedName>
        <fullName evidence="2">Uncharacterized protein</fullName>
    </submittedName>
</protein>
<keyword evidence="3" id="KW-1185">Reference proteome</keyword>
<name>A0A6A5W264_9PLEO</name>
<dbReference type="EMBL" id="ML977645">
    <property type="protein sequence ID" value="KAF1995088.1"/>
    <property type="molecule type" value="Genomic_DNA"/>
</dbReference>